<evidence type="ECO:0000256" key="9">
    <source>
        <dbReference type="ARBA" id="ARBA00023295"/>
    </source>
</evidence>
<evidence type="ECO:0000256" key="8">
    <source>
        <dbReference type="ARBA" id="ARBA00023277"/>
    </source>
</evidence>
<gene>
    <name evidence="15" type="ORF">VMCG_10074</name>
</gene>
<dbReference type="InterPro" id="IPR033123">
    <property type="entry name" value="GH11_dom"/>
</dbReference>
<dbReference type="OrthoDB" id="2115822at2759"/>
<dbReference type="PANTHER" id="PTHR46828:SF2">
    <property type="entry name" value="ENDO-1,4-BETA-XYLANASE A-RELATED"/>
    <property type="match status" value="1"/>
</dbReference>
<feature type="domain" description="GH11" evidence="14">
    <location>
        <begin position="33"/>
        <end position="222"/>
    </location>
</feature>
<dbReference type="STRING" id="356882.A0A423VCQ9"/>
<evidence type="ECO:0000313" key="15">
    <source>
        <dbReference type="EMBL" id="ROV88748.1"/>
    </source>
</evidence>
<evidence type="ECO:0000256" key="1">
    <source>
        <dbReference type="ARBA" id="ARBA00000681"/>
    </source>
</evidence>
<accession>A0A423VCQ9</accession>
<dbReference type="InterPro" id="IPR001137">
    <property type="entry name" value="Glyco_hydro_11"/>
</dbReference>
<keyword evidence="5 11" id="KW-0858">Xylan degradation</keyword>
<dbReference type="Proteomes" id="UP000283895">
    <property type="component" value="Unassembled WGS sequence"/>
</dbReference>
<evidence type="ECO:0000256" key="11">
    <source>
        <dbReference type="PROSITE-ProRule" id="PRU01097"/>
    </source>
</evidence>
<keyword evidence="7 11" id="KW-0378">Hydrolase</keyword>
<dbReference type="PRINTS" id="PR00911">
    <property type="entry name" value="GLHYDRLASE11"/>
</dbReference>
<proteinExistence type="inferred from homology"/>
<dbReference type="Gene3D" id="2.60.120.180">
    <property type="match status" value="1"/>
</dbReference>
<sequence>MVQFTSLLAVSAAIAGVSAAPKSLNPFHSVEKRLTSSATGTSDGYYYSFWTDGVGSIDYENGSGGEYSVKWSSGSGNFVGGKGWSTGSDRDIKFTGTFSPDGNGYLSVYGWTTDPLIEYYIVENYGDYNPSTGLTSVGTVDSDGSTYDIYKTTRTNAASIEGTNTFSQYWSVRRDHRSEGTVTTANHFEAWKNLGMSMGTYNYQIVATEGYYSEGSSDITVSES</sequence>
<dbReference type="InterPro" id="IPR013320">
    <property type="entry name" value="ConA-like_dom_sf"/>
</dbReference>
<dbReference type="SUPFAM" id="SSF49899">
    <property type="entry name" value="Concanavalin A-like lectins/glucanases"/>
    <property type="match status" value="1"/>
</dbReference>
<dbReference type="InterPro" id="IPR013319">
    <property type="entry name" value="GH11/12"/>
</dbReference>
<evidence type="ECO:0000259" key="14">
    <source>
        <dbReference type="PROSITE" id="PS51761"/>
    </source>
</evidence>
<evidence type="ECO:0000256" key="3">
    <source>
        <dbReference type="ARBA" id="ARBA00007792"/>
    </source>
</evidence>
<keyword evidence="10 11" id="KW-0624">Polysaccharide degradation</keyword>
<keyword evidence="8 11" id="KW-0119">Carbohydrate metabolism</keyword>
<organism evidence="15 16">
    <name type="scientific">Cytospora schulzeri</name>
    <dbReference type="NCBI Taxonomy" id="448051"/>
    <lineage>
        <taxon>Eukaryota</taxon>
        <taxon>Fungi</taxon>
        <taxon>Dikarya</taxon>
        <taxon>Ascomycota</taxon>
        <taxon>Pezizomycotina</taxon>
        <taxon>Sordariomycetes</taxon>
        <taxon>Sordariomycetidae</taxon>
        <taxon>Diaporthales</taxon>
        <taxon>Cytosporaceae</taxon>
        <taxon>Cytospora</taxon>
    </lineage>
</organism>
<dbReference type="EC" id="3.2.1.8" evidence="4 11"/>
<comment type="catalytic activity">
    <reaction evidence="1 11 12">
        <text>Endohydrolysis of (1-&gt;4)-beta-D-xylosidic linkages in xylans.</text>
        <dbReference type="EC" id="3.2.1.8"/>
    </reaction>
</comment>
<dbReference type="AlphaFoldDB" id="A0A423VCQ9"/>
<keyword evidence="6 13" id="KW-0732">Signal</keyword>
<comment type="pathway">
    <text evidence="2 11 12">Glycan degradation; xylan degradation.</text>
</comment>
<dbReference type="GO" id="GO:0031176">
    <property type="term" value="F:endo-1,4-beta-xylanase activity"/>
    <property type="evidence" value="ECO:0007669"/>
    <property type="project" value="UniProtKB-UniRule"/>
</dbReference>
<dbReference type="PROSITE" id="PS00776">
    <property type="entry name" value="GH11_1"/>
    <property type="match status" value="1"/>
</dbReference>
<keyword evidence="16" id="KW-1185">Reference proteome</keyword>
<evidence type="ECO:0000256" key="13">
    <source>
        <dbReference type="SAM" id="SignalP"/>
    </source>
</evidence>
<evidence type="ECO:0000256" key="5">
    <source>
        <dbReference type="ARBA" id="ARBA00022651"/>
    </source>
</evidence>
<comment type="similarity">
    <text evidence="3 11 12">Belongs to the glycosyl hydrolase 11 (cellulase G) family.</text>
</comment>
<name>A0A423VCQ9_9PEZI</name>
<dbReference type="FunFam" id="2.60.120.180:FF:000001">
    <property type="entry name" value="Endo-1,4-beta-xylanase"/>
    <property type="match status" value="1"/>
</dbReference>
<evidence type="ECO:0000256" key="12">
    <source>
        <dbReference type="RuleBase" id="RU362015"/>
    </source>
</evidence>
<feature type="active site" description="Proton donor" evidence="11">
    <location>
        <position position="209"/>
    </location>
</feature>
<evidence type="ECO:0000313" key="16">
    <source>
        <dbReference type="Proteomes" id="UP000283895"/>
    </source>
</evidence>
<reference evidence="15 16" key="1">
    <citation type="submission" date="2015-09" db="EMBL/GenBank/DDBJ databases">
        <title>Host preference determinants of Valsa canker pathogens revealed by comparative genomics.</title>
        <authorList>
            <person name="Yin Z."/>
            <person name="Huang L."/>
        </authorList>
    </citation>
    <scope>NUCLEOTIDE SEQUENCE [LARGE SCALE GENOMIC DNA]</scope>
    <source>
        <strain evidence="15 16">03-1</strain>
    </source>
</reference>
<dbReference type="Pfam" id="PF00457">
    <property type="entry name" value="Glyco_hydro_11"/>
    <property type="match status" value="1"/>
</dbReference>
<feature type="chain" id="PRO_5018999969" description="Endo-1,4-beta-xylanase" evidence="13">
    <location>
        <begin position="20"/>
        <end position="224"/>
    </location>
</feature>
<dbReference type="GO" id="GO:0045493">
    <property type="term" value="P:xylan catabolic process"/>
    <property type="evidence" value="ECO:0007669"/>
    <property type="project" value="UniProtKB-UniRule"/>
</dbReference>
<evidence type="ECO:0000256" key="2">
    <source>
        <dbReference type="ARBA" id="ARBA00004851"/>
    </source>
</evidence>
<protein>
    <recommendedName>
        <fullName evidence="4 11">Endo-1,4-beta-xylanase</fullName>
        <ecNumber evidence="4 11">3.2.1.8</ecNumber>
    </recommendedName>
</protein>
<comment type="caution">
    <text evidence="15">The sequence shown here is derived from an EMBL/GenBank/DDBJ whole genome shotgun (WGS) entry which is preliminary data.</text>
</comment>
<feature type="signal peptide" evidence="13">
    <location>
        <begin position="1"/>
        <end position="19"/>
    </location>
</feature>
<dbReference type="PANTHER" id="PTHR46828">
    <property type="entry name" value="ENDO-1,4-BETA-XYLANASE A-RELATED"/>
    <property type="match status" value="1"/>
</dbReference>
<dbReference type="UniPathway" id="UPA00114"/>
<feature type="active site" description="Nucleophile" evidence="11">
    <location>
        <position position="118"/>
    </location>
</feature>
<keyword evidence="9 11" id="KW-0326">Glycosidase</keyword>
<dbReference type="PROSITE" id="PS51761">
    <property type="entry name" value="GH11_3"/>
    <property type="match status" value="1"/>
</dbReference>
<evidence type="ECO:0000256" key="10">
    <source>
        <dbReference type="ARBA" id="ARBA00023326"/>
    </source>
</evidence>
<evidence type="ECO:0000256" key="4">
    <source>
        <dbReference type="ARBA" id="ARBA00012590"/>
    </source>
</evidence>
<evidence type="ECO:0000256" key="6">
    <source>
        <dbReference type="ARBA" id="ARBA00022729"/>
    </source>
</evidence>
<dbReference type="EMBL" id="LKEA01000076">
    <property type="protein sequence ID" value="ROV88748.1"/>
    <property type="molecule type" value="Genomic_DNA"/>
</dbReference>
<evidence type="ECO:0000256" key="7">
    <source>
        <dbReference type="ARBA" id="ARBA00022801"/>
    </source>
</evidence>
<dbReference type="InterPro" id="IPR018208">
    <property type="entry name" value="GH11_AS_1"/>
</dbReference>